<dbReference type="Proteomes" id="UP001344447">
    <property type="component" value="Unassembled WGS sequence"/>
</dbReference>
<evidence type="ECO:0000313" key="3">
    <source>
        <dbReference type="EMBL" id="KAK5579151.1"/>
    </source>
</evidence>
<gene>
    <name evidence="3" type="ORF">RB653_008830</name>
</gene>
<reference evidence="3 4" key="1">
    <citation type="submission" date="2023-11" db="EMBL/GenBank/DDBJ databases">
        <title>Dfirmibasis_genome.</title>
        <authorList>
            <person name="Edelbroek B."/>
            <person name="Kjellin J."/>
            <person name="Jerlstrom-Hultqvist J."/>
            <person name="Soderbom F."/>
        </authorList>
    </citation>
    <scope>NUCLEOTIDE SEQUENCE [LARGE SCALE GENOMIC DNA]</scope>
    <source>
        <strain evidence="3 4">TNS-C-14</strain>
    </source>
</reference>
<keyword evidence="1" id="KW-0808">Transferase</keyword>
<dbReference type="InterPro" id="IPR000182">
    <property type="entry name" value="GNAT_dom"/>
</dbReference>
<keyword evidence="4" id="KW-1185">Reference proteome</keyword>
<dbReference type="GO" id="GO:0008080">
    <property type="term" value="F:N-acetyltransferase activity"/>
    <property type="evidence" value="ECO:0007669"/>
    <property type="project" value="InterPro"/>
</dbReference>
<dbReference type="InterPro" id="IPR050769">
    <property type="entry name" value="NAT_camello-type"/>
</dbReference>
<dbReference type="PANTHER" id="PTHR13947">
    <property type="entry name" value="GNAT FAMILY N-ACETYLTRANSFERASE"/>
    <property type="match status" value="1"/>
</dbReference>
<organism evidence="3 4">
    <name type="scientific">Dictyostelium firmibasis</name>
    <dbReference type="NCBI Taxonomy" id="79012"/>
    <lineage>
        <taxon>Eukaryota</taxon>
        <taxon>Amoebozoa</taxon>
        <taxon>Evosea</taxon>
        <taxon>Eumycetozoa</taxon>
        <taxon>Dictyostelia</taxon>
        <taxon>Dictyosteliales</taxon>
        <taxon>Dictyosteliaceae</taxon>
        <taxon>Dictyostelium</taxon>
    </lineage>
</organism>
<accession>A0AAN7YRZ6</accession>
<protein>
    <recommendedName>
        <fullName evidence="2">N-acetyltransferase domain-containing protein</fullName>
    </recommendedName>
</protein>
<dbReference type="Gene3D" id="3.40.630.30">
    <property type="match status" value="1"/>
</dbReference>
<feature type="domain" description="N-acetyltransferase" evidence="2">
    <location>
        <begin position="8"/>
        <end position="161"/>
    </location>
</feature>
<dbReference type="AlphaFoldDB" id="A0AAN7YRZ6"/>
<dbReference type="SUPFAM" id="SSF55729">
    <property type="entry name" value="Acyl-CoA N-acyltransferases (Nat)"/>
    <property type="match status" value="1"/>
</dbReference>
<name>A0AAN7YRZ6_9MYCE</name>
<comment type="caution">
    <text evidence="3">The sequence shown here is derived from an EMBL/GenBank/DDBJ whole genome shotgun (WGS) entry which is preliminary data.</text>
</comment>
<dbReference type="InterPro" id="IPR016181">
    <property type="entry name" value="Acyl_CoA_acyltransferase"/>
</dbReference>
<dbReference type="PANTHER" id="PTHR13947:SF37">
    <property type="entry name" value="LD18367P"/>
    <property type="match status" value="1"/>
</dbReference>
<evidence type="ECO:0000256" key="1">
    <source>
        <dbReference type="ARBA" id="ARBA00022679"/>
    </source>
</evidence>
<dbReference type="Pfam" id="PF00583">
    <property type="entry name" value="Acetyltransf_1"/>
    <property type="match status" value="1"/>
</dbReference>
<dbReference type="CDD" id="cd04301">
    <property type="entry name" value="NAT_SF"/>
    <property type="match status" value="1"/>
</dbReference>
<evidence type="ECO:0000313" key="4">
    <source>
        <dbReference type="Proteomes" id="UP001344447"/>
    </source>
</evidence>
<dbReference type="EMBL" id="JAVFKY010000003">
    <property type="protein sequence ID" value="KAK5579151.1"/>
    <property type="molecule type" value="Genomic_DNA"/>
</dbReference>
<sequence length="161" mass="18541">MIEIDDEIIIVPYEPRFKNDFKYLGIEWISQFFKIEEEDIKVLEHPEENIINKGGYIIFAFLNGEIVGTCALLKSEEPEKYCYELAKMSVTPKAKGKQIGFLLGQSLINKAKQELNAKKIFLETNSILIPAIKLYEKLGFKSIPLTHSVYSRCDTMMELIL</sequence>
<proteinExistence type="predicted"/>
<evidence type="ECO:0000259" key="2">
    <source>
        <dbReference type="PROSITE" id="PS51186"/>
    </source>
</evidence>
<dbReference type="PROSITE" id="PS51186">
    <property type="entry name" value="GNAT"/>
    <property type="match status" value="1"/>
</dbReference>